<sequence>MASYAVSIVIVILTICMVVGIIAYLAKGKIRDFALHLFDSKMASRQQEQEQQPPPPEPDAQAAEAAPSDTGATTAPSEA</sequence>
<keyword evidence="2" id="KW-0472">Membrane</keyword>
<keyword evidence="2" id="KW-0812">Transmembrane</keyword>
<organism evidence="3 4">
    <name type="scientific">Hirsutella minnesotensis 3608</name>
    <dbReference type="NCBI Taxonomy" id="1043627"/>
    <lineage>
        <taxon>Eukaryota</taxon>
        <taxon>Fungi</taxon>
        <taxon>Dikarya</taxon>
        <taxon>Ascomycota</taxon>
        <taxon>Pezizomycotina</taxon>
        <taxon>Sordariomycetes</taxon>
        <taxon>Hypocreomycetidae</taxon>
        <taxon>Hypocreales</taxon>
        <taxon>Ophiocordycipitaceae</taxon>
        <taxon>Hirsutella</taxon>
    </lineage>
</organism>
<accession>A0A0F7ZVP2</accession>
<reference evidence="3 4" key="1">
    <citation type="journal article" date="2014" name="Genome Biol. Evol.">
        <title>Comparative genomics and transcriptomics analyses reveal divergent lifestyle features of nematode endoparasitic fungus Hirsutella minnesotensis.</title>
        <authorList>
            <person name="Lai Y."/>
            <person name="Liu K."/>
            <person name="Zhang X."/>
            <person name="Zhang X."/>
            <person name="Li K."/>
            <person name="Wang N."/>
            <person name="Shu C."/>
            <person name="Wu Y."/>
            <person name="Wang C."/>
            <person name="Bushley K.E."/>
            <person name="Xiang M."/>
            <person name="Liu X."/>
        </authorList>
    </citation>
    <scope>NUCLEOTIDE SEQUENCE [LARGE SCALE GENOMIC DNA]</scope>
    <source>
        <strain evidence="3 4">3608</strain>
    </source>
</reference>
<feature type="transmembrane region" description="Helical" evidence="2">
    <location>
        <begin position="6"/>
        <end position="26"/>
    </location>
</feature>
<proteinExistence type="predicted"/>
<evidence type="ECO:0000313" key="3">
    <source>
        <dbReference type="EMBL" id="KJZ76958.1"/>
    </source>
</evidence>
<name>A0A0F7ZVP2_9HYPO</name>
<dbReference type="EMBL" id="KQ030509">
    <property type="protein sequence ID" value="KJZ76958.1"/>
    <property type="molecule type" value="Genomic_DNA"/>
</dbReference>
<evidence type="ECO:0000256" key="1">
    <source>
        <dbReference type="SAM" id="MobiDB-lite"/>
    </source>
</evidence>
<protein>
    <submittedName>
        <fullName evidence="3">Uncharacterized protein</fullName>
    </submittedName>
</protein>
<feature type="compositionally biased region" description="Polar residues" evidence="1">
    <location>
        <begin position="70"/>
        <end position="79"/>
    </location>
</feature>
<dbReference type="Proteomes" id="UP000054481">
    <property type="component" value="Unassembled WGS sequence"/>
</dbReference>
<dbReference type="AlphaFoldDB" id="A0A0F7ZVP2"/>
<evidence type="ECO:0000313" key="4">
    <source>
        <dbReference type="Proteomes" id="UP000054481"/>
    </source>
</evidence>
<keyword evidence="2" id="KW-1133">Transmembrane helix</keyword>
<keyword evidence="4" id="KW-1185">Reference proteome</keyword>
<feature type="region of interest" description="Disordered" evidence="1">
    <location>
        <begin position="43"/>
        <end position="79"/>
    </location>
</feature>
<evidence type="ECO:0000256" key="2">
    <source>
        <dbReference type="SAM" id="Phobius"/>
    </source>
</evidence>
<gene>
    <name evidence="3" type="ORF">HIM_03835</name>
</gene>